<keyword evidence="1" id="KW-0472">Membrane</keyword>
<feature type="transmembrane region" description="Helical" evidence="1">
    <location>
        <begin position="6"/>
        <end position="26"/>
    </location>
</feature>
<name>A0A2P5DTA3_PARAD</name>
<dbReference type="AlphaFoldDB" id="A0A2P5DTA3"/>
<sequence length="119" mass="13076">MGCANGMGPPFLGFIIVISFGVFEFVESLGLMITEQGLTEGGLVQELGGYRASGSGYPVPNSHSQLLWFSSRKRHVVPPHQLHPETTVCTMHVICCNCYQYGMLIRSVSHSRLTVDNDM</sequence>
<comment type="caution">
    <text evidence="2">The sequence shown here is derived from an EMBL/GenBank/DDBJ whole genome shotgun (WGS) entry which is preliminary data.</text>
</comment>
<evidence type="ECO:0000313" key="3">
    <source>
        <dbReference type="Proteomes" id="UP000237105"/>
    </source>
</evidence>
<evidence type="ECO:0000313" key="2">
    <source>
        <dbReference type="EMBL" id="PON76524.1"/>
    </source>
</evidence>
<reference evidence="3" key="1">
    <citation type="submission" date="2016-06" db="EMBL/GenBank/DDBJ databases">
        <title>Parallel loss of symbiosis genes in relatives of nitrogen-fixing non-legume Parasponia.</title>
        <authorList>
            <person name="Van Velzen R."/>
            <person name="Holmer R."/>
            <person name="Bu F."/>
            <person name="Rutten L."/>
            <person name="Van Zeijl A."/>
            <person name="Liu W."/>
            <person name="Santuari L."/>
            <person name="Cao Q."/>
            <person name="Sharma T."/>
            <person name="Shen D."/>
            <person name="Roswanjaya Y."/>
            <person name="Wardhani T."/>
            <person name="Kalhor M.S."/>
            <person name="Jansen J."/>
            <person name="Van den Hoogen J."/>
            <person name="Gungor B."/>
            <person name="Hartog M."/>
            <person name="Hontelez J."/>
            <person name="Verver J."/>
            <person name="Yang W.-C."/>
            <person name="Schijlen E."/>
            <person name="Repin R."/>
            <person name="Schilthuizen M."/>
            <person name="Schranz E."/>
            <person name="Heidstra R."/>
            <person name="Miyata K."/>
            <person name="Fedorova E."/>
            <person name="Kohlen W."/>
            <person name="Bisseling T."/>
            <person name="Smit S."/>
            <person name="Geurts R."/>
        </authorList>
    </citation>
    <scope>NUCLEOTIDE SEQUENCE [LARGE SCALE GENOMIC DNA]</scope>
    <source>
        <strain evidence="3">cv. WU1-14</strain>
    </source>
</reference>
<keyword evidence="3" id="KW-1185">Reference proteome</keyword>
<keyword evidence="1" id="KW-1133">Transmembrane helix</keyword>
<gene>
    <name evidence="2" type="ORF">PanWU01x14_035780</name>
</gene>
<organism evidence="2 3">
    <name type="scientific">Parasponia andersonii</name>
    <name type="common">Sponia andersonii</name>
    <dbReference type="NCBI Taxonomy" id="3476"/>
    <lineage>
        <taxon>Eukaryota</taxon>
        <taxon>Viridiplantae</taxon>
        <taxon>Streptophyta</taxon>
        <taxon>Embryophyta</taxon>
        <taxon>Tracheophyta</taxon>
        <taxon>Spermatophyta</taxon>
        <taxon>Magnoliopsida</taxon>
        <taxon>eudicotyledons</taxon>
        <taxon>Gunneridae</taxon>
        <taxon>Pentapetalae</taxon>
        <taxon>rosids</taxon>
        <taxon>fabids</taxon>
        <taxon>Rosales</taxon>
        <taxon>Cannabaceae</taxon>
        <taxon>Parasponia</taxon>
    </lineage>
</organism>
<evidence type="ECO:0000256" key="1">
    <source>
        <dbReference type="SAM" id="Phobius"/>
    </source>
</evidence>
<proteinExistence type="predicted"/>
<dbReference type="EMBL" id="JXTB01000018">
    <property type="protein sequence ID" value="PON76524.1"/>
    <property type="molecule type" value="Genomic_DNA"/>
</dbReference>
<keyword evidence="1" id="KW-0812">Transmembrane</keyword>
<protein>
    <submittedName>
        <fullName evidence="2">Uncharacterized protein</fullName>
    </submittedName>
</protein>
<dbReference type="Proteomes" id="UP000237105">
    <property type="component" value="Unassembled WGS sequence"/>
</dbReference>
<accession>A0A2P5DTA3</accession>